<dbReference type="EC" id="2.1.2.3" evidence="10"/>
<dbReference type="RefSeq" id="WP_094367279.1">
    <property type="nucleotide sequence ID" value="NZ_NOJY02000034.1"/>
</dbReference>
<dbReference type="InterPro" id="IPR002695">
    <property type="entry name" value="PurH-like"/>
</dbReference>
<accession>A0A371J0G4</accession>
<keyword evidence="13" id="KW-1185">Reference proteome</keyword>
<comment type="pathway">
    <text evidence="2 10">Purine metabolism; IMP biosynthesis via de novo pathway; 5-formamido-1-(5-phospho-D-ribosyl)imidazole-4-carboxamide from 5-amino-1-(5-phospho-D-ribosyl)imidazole-4-carboxamide (10-formyl THF route): step 1/1.</text>
</comment>
<feature type="domain" description="MGS-like" evidence="11">
    <location>
        <begin position="1"/>
        <end position="144"/>
    </location>
</feature>
<sequence>MSKRALISVTDKTGVVDFARELNNLGYEVISTGNTFKILQENGVDAIQIDDVTRFPEMLDGRVKTLNPYIHGGILYKRDDANHVKTVNEYKIRSIDLVAVNLYDFEGTLKAGKSHEEMIENIDIGGPSMIRSAAKNYKDVTIVVDTNDYDMIIEKLKNNDLTLEDRKRLSYKAFSTTGRYDALISSYFAGEVGDEYPEILNLTFQKEETLRYGENPHQKGVLYNQSNAKNPILNYEQLNGKELSFNNINDLHGCLEVMREFKDSEEVVSVAIKHTNPCGVGLGKDAFEAYTKCYEADTVSIFGGIVGITSTIDKETAEKLSQIFLEIVVAYDFTEEALEILKGKKNLRVLKLAKIESSLQPYDMKYLDGKLLIQDKNNSLADKYETVTKIAPTEVQLKDMEFGMKVVKNMKSNAIAIVKDGVTLALGCGQTSRIWALKNALENNSDKDFNGSVLASDAFFPFDDCVTLAKEYGITSIVQPGGSMRDQDSVDACDKYEMTMVFTGVRHFKH</sequence>
<dbReference type="HAMAP" id="MF_00139">
    <property type="entry name" value="PurH"/>
    <property type="match status" value="1"/>
</dbReference>
<dbReference type="PIRSF" id="PIRSF000414">
    <property type="entry name" value="AICARFT_IMPCHas"/>
    <property type="match status" value="1"/>
</dbReference>
<comment type="catalytic activity">
    <reaction evidence="9 10">
        <text>IMP + H2O = 5-formamido-1-(5-phospho-D-ribosyl)imidazole-4-carboxamide</text>
        <dbReference type="Rhea" id="RHEA:18445"/>
        <dbReference type="ChEBI" id="CHEBI:15377"/>
        <dbReference type="ChEBI" id="CHEBI:58053"/>
        <dbReference type="ChEBI" id="CHEBI:58467"/>
        <dbReference type="EC" id="3.5.4.10"/>
    </reaction>
</comment>
<dbReference type="GO" id="GO:0004643">
    <property type="term" value="F:phosphoribosylaminoimidazolecarboxamide formyltransferase activity"/>
    <property type="evidence" value="ECO:0007669"/>
    <property type="project" value="UniProtKB-UniRule"/>
</dbReference>
<evidence type="ECO:0000256" key="8">
    <source>
        <dbReference type="ARBA" id="ARBA00050488"/>
    </source>
</evidence>
<dbReference type="GO" id="GO:0006189">
    <property type="term" value="P:'de novo' IMP biosynthetic process"/>
    <property type="evidence" value="ECO:0007669"/>
    <property type="project" value="UniProtKB-UniRule"/>
</dbReference>
<dbReference type="Proteomes" id="UP000215694">
    <property type="component" value="Unassembled WGS sequence"/>
</dbReference>
<dbReference type="NCBIfam" id="TIGR00355">
    <property type="entry name" value="purH"/>
    <property type="match status" value="1"/>
</dbReference>
<evidence type="ECO:0000313" key="13">
    <source>
        <dbReference type="Proteomes" id="UP000215694"/>
    </source>
</evidence>
<comment type="pathway">
    <text evidence="1 10">Purine metabolism; IMP biosynthesis via de novo pathway; IMP from 5-formamido-1-(5-phospho-D-ribosyl)imidazole-4-carboxamide: step 1/1.</text>
</comment>
<dbReference type="PROSITE" id="PS51855">
    <property type="entry name" value="MGS"/>
    <property type="match status" value="1"/>
</dbReference>
<dbReference type="OrthoDB" id="9802065at2"/>
<name>A0A371J0G4_9FIRM</name>
<evidence type="ECO:0000256" key="7">
    <source>
        <dbReference type="ARBA" id="ARBA00023268"/>
    </source>
</evidence>
<dbReference type="Gene3D" id="3.40.140.20">
    <property type="match status" value="2"/>
</dbReference>
<dbReference type="UniPathway" id="UPA00074">
    <property type="reaction ID" value="UER00133"/>
</dbReference>
<dbReference type="SMART" id="SM00798">
    <property type="entry name" value="AICARFT_IMPCHas"/>
    <property type="match status" value="1"/>
</dbReference>
<keyword evidence="5 10" id="KW-0658">Purine biosynthesis</keyword>
<reference evidence="12 13" key="1">
    <citation type="journal article" date="2017" name="Genome Announc.">
        <title>Draft Genome Sequence of Romboutsia weinsteinii sp. nov. Strain CCRI-19649(T) Isolated from Surface Water.</title>
        <authorList>
            <person name="Maheux A.F."/>
            <person name="Boudreau D.K."/>
            <person name="Berube E."/>
            <person name="Boissinot M."/>
            <person name="Cantin P."/>
            <person name="Raymond F."/>
            <person name="Corbeil J."/>
            <person name="Omar R.F."/>
            <person name="Bergeron M.G."/>
        </authorList>
    </citation>
    <scope>NUCLEOTIDE SEQUENCE [LARGE SCALE GENOMIC DNA]</scope>
    <source>
        <strain evidence="12 13">CCRI-19649</strain>
    </source>
</reference>
<dbReference type="EMBL" id="NOJY02000034">
    <property type="protein sequence ID" value="RDY26156.1"/>
    <property type="molecule type" value="Genomic_DNA"/>
</dbReference>
<comment type="domain">
    <text evidence="10">The IMP cyclohydrolase activity resides in the N-terminal region.</text>
</comment>
<dbReference type="AlphaFoldDB" id="A0A371J0G4"/>
<gene>
    <name evidence="10" type="primary">purH</name>
    <name evidence="12" type="ORF">CHL78_014860</name>
</gene>
<comment type="caution">
    <text evidence="12">The sequence shown here is derived from an EMBL/GenBank/DDBJ whole genome shotgun (WGS) entry which is preliminary data.</text>
</comment>
<dbReference type="FunFam" id="3.40.50.1380:FF:000001">
    <property type="entry name" value="Bifunctional purine biosynthesis protein PurH"/>
    <property type="match status" value="1"/>
</dbReference>
<dbReference type="InterPro" id="IPR024051">
    <property type="entry name" value="AICAR_Tfase_dup_dom_sf"/>
</dbReference>
<comment type="catalytic activity">
    <reaction evidence="8 10">
        <text>(6R)-10-formyltetrahydrofolate + 5-amino-1-(5-phospho-beta-D-ribosyl)imidazole-4-carboxamide = 5-formamido-1-(5-phospho-D-ribosyl)imidazole-4-carboxamide + (6S)-5,6,7,8-tetrahydrofolate</text>
        <dbReference type="Rhea" id="RHEA:22192"/>
        <dbReference type="ChEBI" id="CHEBI:57453"/>
        <dbReference type="ChEBI" id="CHEBI:58467"/>
        <dbReference type="ChEBI" id="CHEBI:58475"/>
        <dbReference type="ChEBI" id="CHEBI:195366"/>
        <dbReference type="EC" id="2.1.2.3"/>
    </reaction>
</comment>
<dbReference type="GO" id="GO:0005829">
    <property type="term" value="C:cytosol"/>
    <property type="evidence" value="ECO:0007669"/>
    <property type="project" value="TreeGrafter"/>
</dbReference>
<keyword evidence="4 10" id="KW-0808">Transferase</keyword>
<dbReference type="Gene3D" id="3.40.50.1380">
    <property type="entry name" value="Methylglyoxal synthase-like domain"/>
    <property type="match status" value="1"/>
</dbReference>
<evidence type="ECO:0000256" key="9">
    <source>
        <dbReference type="ARBA" id="ARBA00050687"/>
    </source>
</evidence>
<organism evidence="12 13">
    <name type="scientific">Romboutsia weinsteinii</name>
    <dbReference type="NCBI Taxonomy" id="2020949"/>
    <lineage>
        <taxon>Bacteria</taxon>
        <taxon>Bacillati</taxon>
        <taxon>Bacillota</taxon>
        <taxon>Clostridia</taxon>
        <taxon>Peptostreptococcales</taxon>
        <taxon>Peptostreptococcaceae</taxon>
        <taxon>Romboutsia</taxon>
    </lineage>
</organism>
<evidence type="ECO:0000256" key="6">
    <source>
        <dbReference type="ARBA" id="ARBA00022801"/>
    </source>
</evidence>
<keyword evidence="7 10" id="KW-0511">Multifunctional enzyme</keyword>
<dbReference type="CDD" id="cd01421">
    <property type="entry name" value="IMPCH"/>
    <property type="match status" value="1"/>
</dbReference>
<evidence type="ECO:0000313" key="12">
    <source>
        <dbReference type="EMBL" id="RDY26156.1"/>
    </source>
</evidence>
<dbReference type="Pfam" id="PF01808">
    <property type="entry name" value="AICARFT_IMPCHas"/>
    <property type="match status" value="1"/>
</dbReference>
<evidence type="ECO:0000256" key="1">
    <source>
        <dbReference type="ARBA" id="ARBA00004844"/>
    </source>
</evidence>
<evidence type="ECO:0000256" key="10">
    <source>
        <dbReference type="HAMAP-Rule" id="MF_00139"/>
    </source>
</evidence>
<dbReference type="SUPFAM" id="SSF53927">
    <property type="entry name" value="Cytidine deaminase-like"/>
    <property type="match status" value="1"/>
</dbReference>
<dbReference type="GO" id="GO:0003937">
    <property type="term" value="F:IMP cyclohydrolase activity"/>
    <property type="evidence" value="ECO:0007669"/>
    <property type="project" value="UniProtKB-UniRule"/>
</dbReference>
<evidence type="ECO:0000256" key="3">
    <source>
        <dbReference type="ARBA" id="ARBA00007667"/>
    </source>
</evidence>
<proteinExistence type="inferred from homology"/>
<dbReference type="PANTHER" id="PTHR11692:SF0">
    <property type="entry name" value="BIFUNCTIONAL PURINE BIOSYNTHESIS PROTEIN ATIC"/>
    <property type="match status" value="1"/>
</dbReference>
<evidence type="ECO:0000256" key="4">
    <source>
        <dbReference type="ARBA" id="ARBA00022679"/>
    </source>
</evidence>
<protein>
    <recommendedName>
        <fullName evidence="10">Bifunctional purine biosynthesis protein PurH</fullName>
    </recommendedName>
    <domain>
        <recommendedName>
            <fullName evidence="10">Phosphoribosylaminoimidazolecarboxamide formyltransferase</fullName>
            <ecNumber evidence="10">2.1.2.3</ecNumber>
        </recommendedName>
        <alternativeName>
            <fullName evidence="10">AICAR transformylase</fullName>
        </alternativeName>
    </domain>
    <domain>
        <recommendedName>
            <fullName evidence="10">IMP cyclohydrolase</fullName>
            <ecNumber evidence="10">3.5.4.10</ecNumber>
        </recommendedName>
        <alternativeName>
            <fullName evidence="10">ATIC</fullName>
        </alternativeName>
        <alternativeName>
            <fullName evidence="10">IMP synthase</fullName>
        </alternativeName>
        <alternativeName>
            <fullName evidence="10">Inosinicase</fullName>
        </alternativeName>
    </domain>
</protein>
<evidence type="ECO:0000259" key="11">
    <source>
        <dbReference type="PROSITE" id="PS51855"/>
    </source>
</evidence>
<dbReference type="InterPro" id="IPR036914">
    <property type="entry name" value="MGS-like_dom_sf"/>
</dbReference>
<dbReference type="SMART" id="SM00851">
    <property type="entry name" value="MGS"/>
    <property type="match status" value="1"/>
</dbReference>
<dbReference type="NCBIfam" id="NF002049">
    <property type="entry name" value="PRK00881.1"/>
    <property type="match status" value="1"/>
</dbReference>
<dbReference type="PANTHER" id="PTHR11692">
    <property type="entry name" value="BIFUNCTIONAL PURINE BIOSYNTHESIS PROTEIN PURH"/>
    <property type="match status" value="1"/>
</dbReference>
<comment type="similarity">
    <text evidence="3 10">Belongs to the PurH family.</text>
</comment>
<dbReference type="FunFam" id="3.40.140.20:FF:000001">
    <property type="entry name" value="Bifunctional purine biosynthesis protein PurH"/>
    <property type="match status" value="1"/>
</dbReference>
<dbReference type="InterPro" id="IPR016193">
    <property type="entry name" value="Cytidine_deaminase-like"/>
</dbReference>
<dbReference type="Pfam" id="PF02142">
    <property type="entry name" value="MGS"/>
    <property type="match status" value="1"/>
</dbReference>
<dbReference type="InterPro" id="IPR011607">
    <property type="entry name" value="MGS-like_dom"/>
</dbReference>
<evidence type="ECO:0000256" key="5">
    <source>
        <dbReference type="ARBA" id="ARBA00022755"/>
    </source>
</evidence>
<dbReference type="SUPFAM" id="SSF52335">
    <property type="entry name" value="Methylglyoxal synthase-like"/>
    <property type="match status" value="1"/>
</dbReference>
<keyword evidence="6 10" id="KW-0378">Hydrolase</keyword>
<evidence type="ECO:0000256" key="2">
    <source>
        <dbReference type="ARBA" id="ARBA00004954"/>
    </source>
</evidence>
<dbReference type="EC" id="3.5.4.10" evidence="10"/>